<dbReference type="RefSeq" id="WP_007049928.1">
    <property type="nucleotide sequence ID" value="NZ_CABKNJ010000001.1"/>
</dbReference>
<dbReference type="EMBL" id="QUSM01000002">
    <property type="protein sequence ID" value="RGD75542.1"/>
    <property type="molecule type" value="Genomic_DNA"/>
</dbReference>
<proteinExistence type="predicted"/>
<dbReference type="InterPro" id="IPR003439">
    <property type="entry name" value="ABC_transporter-like_ATP-bd"/>
</dbReference>
<reference evidence="5 6" key="1">
    <citation type="submission" date="2018-08" db="EMBL/GenBank/DDBJ databases">
        <title>A genome reference for cultivated species of the human gut microbiota.</title>
        <authorList>
            <person name="Zou Y."/>
            <person name="Xue W."/>
            <person name="Luo G."/>
        </authorList>
    </citation>
    <scope>NUCLEOTIDE SEQUENCE [LARGE SCALE GENOMIC DNA]</scope>
    <source>
        <strain evidence="5 6">AM25-6</strain>
    </source>
</reference>
<evidence type="ECO:0000313" key="5">
    <source>
        <dbReference type="EMBL" id="RGD75542.1"/>
    </source>
</evidence>
<dbReference type="InterPro" id="IPR027417">
    <property type="entry name" value="P-loop_NTPase"/>
</dbReference>
<evidence type="ECO:0000256" key="2">
    <source>
        <dbReference type="ARBA" id="ARBA00022741"/>
    </source>
</evidence>
<feature type="domain" description="ABC transporter" evidence="4">
    <location>
        <begin position="6"/>
        <end position="234"/>
    </location>
</feature>
<dbReference type="InterPro" id="IPR050166">
    <property type="entry name" value="ABC_transporter_ATP-bind"/>
</dbReference>
<dbReference type="PROSITE" id="PS00211">
    <property type="entry name" value="ABC_TRANSPORTER_1"/>
    <property type="match status" value="1"/>
</dbReference>
<evidence type="ECO:0000256" key="3">
    <source>
        <dbReference type="ARBA" id="ARBA00022840"/>
    </source>
</evidence>
<accession>A0A3E3E1V4</accession>
<dbReference type="Gene3D" id="3.40.50.300">
    <property type="entry name" value="P-loop containing nucleotide triphosphate hydrolases"/>
    <property type="match status" value="1"/>
</dbReference>
<keyword evidence="2" id="KW-0547">Nucleotide-binding</keyword>
<protein>
    <submittedName>
        <fullName evidence="5">ABC transporter ATP-binding protein</fullName>
    </submittedName>
</protein>
<organism evidence="5 6">
    <name type="scientific">Anaerofustis stercorihominis</name>
    <dbReference type="NCBI Taxonomy" id="214853"/>
    <lineage>
        <taxon>Bacteria</taxon>
        <taxon>Bacillati</taxon>
        <taxon>Bacillota</taxon>
        <taxon>Clostridia</taxon>
        <taxon>Eubacteriales</taxon>
        <taxon>Eubacteriaceae</taxon>
        <taxon>Anaerofustis</taxon>
    </lineage>
</organism>
<sequence>MRKPIVEINDLVKNFHTKKSVVTAVEGFSLDVYEGEFIALVGPSGCGKSTILSMLSGLIEPSSGYYEYKKENPSIGYMLQQDQLFSFRTILDNALLGLEIRGKGKIDDEDKEYVLGLLKMYGLESFMHAYPRQLSGGMRQRVALIRTLALKPDILLLDEPFSALDYQTRLAVSEDISLAIRNSHKTAILVTHDLSEAISLADRVIVVSSRPAKVKNIYDINLSIDSLSPVERRKAKEFSDYYDKIWRDLDVHI</sequence>
<comment type="caution">
    <text evidence="5">The sequence shown here is derived from an EMBL/GenBank/DDBJ whole genome shotgun (WGS) entry which is preliminary data.</text>
</comment>
<dbReference type="CDD" id="cd03293">
    <property type="entry name" value="ABC_NrtD_SsuB_transporters"/>
    <property type="match status" value="1"/>
</dbReference>
<dbReference type="InterPro" id="IPR003593">
    <property type="entry name" value="AAA+_ATPase"/>
</dbReference>
<dbReference type="SMART" id="SM00382">
    <property type="entry name" value="AAA"/>
    <property type="match status" value="1"/>
</dbReference>
<dbReference type="AlphaFoldDB" id="A0A3E3E1V4"/>
<dbReference type="Proteomes" id="UP000261212">
    <property type="component" value="Unassembled WGS sequence"/>
</dbReference>
<name>A0A3E3E1V4_9FIRM</name>
<dbReference type="SUPFAM" id="SSF52540">
    <property type="entry name" value="P-loop containing nucleoside triphosphate hydrolases"/>
    <property type="match status" value="1"/>
</dbReference>
<dbReference type="Pfam" id="PF00005">
    <property type="entry name" value="ABC_tran"/>
    <property type="match status" value="1"/>
</dbReference>
<evidence type="ECO:0000313" key="6">
    <source>
        <dbReference type="Proteomes" id="UP000261212"/>
    </source>
</evidence>
<evidence type="ECO:0000259" key="4">
    <source>
        <dbReference type="PROSITE" id="PS50893"/>
    </source>
</evidence>
<dbReference type="GO" id="GO:0005524">
    <property type="term" value="F:ATP binding"/>
    <property type="evidence" value="ECO:0007669"/>
    <property type="project" value="UniProtKB-KW"/>
</dbReference>
<dbReference type="GeneID" id="98000269"/>
<keyword evidence="3 5" id="KW-0067">ATP-binding</keyword>
<gene>
    <name evidence="5" type="ORF">DW687_04240</name>
</gene>
<dbReference type="PANTHER" id="PTHR42788">
    <property type="entry name" value="TAURINE IMPORT ATP-BINDING PROTEIN-RELATED"/>
    <property type="match status" value="1"/>
</dbReference>
<keyword evidence="1" id="KW-0813">Transport</keyword>
<dbReference type="GO" id="GO:0016887">
    <property type="term" value="F:ATP hydrolysis activity"/>
    <property type="evidence" value="ECO:0007669"/>
    <property type="project" value="InterPro"/>
</dbReference>
<evidence type="ECO:0000256" key="1">
    <source>
        <dbReference type="ARBA" id="ARBA00022448"/>
    </source>
</evidence>
<dbReference type="PANTHER" id="PTHR42788:SF21">
    <property type="entry name" value="ABC TRANSPORTER ATP-BINDING PROTEIN"/>
    <property type="match status" value="1"/>
</dbReference>
<dbReference type="InterPro" id="IPR017871">
    <property type="entry name" value="ABC_transporter-like_CS"/>
</dbReference>
<dbReference type="PROSITE" id="PS50893">
    <property type="entry name" value="ABC_TRANSPORTER_2"/>
    <property type="match status" value="1"/>
</dbReference>